<feature type="non-terminal residue" evidence="1">
    <location>
        <position position="89"/>
    </location>
</feature>
<dbReference type="EMBL" id="CAJNNW010026849">
    <property type="protein sequence ID" value="CAE8688133.1"/>
    <property type="molecule type" value="Genomic_DNA"/>
</dbReference>
<feature type="non-terminal residue" evidence="1">
    <location>
        <position position="1"/>
    </location>
</feature>
<accession>A0A813JYG5</accession>
<protein>
    <submittedName>
        <fullName evidence="1">Uncharacterized protein</fullName>
    </submittedName>
</protein>
<gene>
    <name evidence="1" type="ORF">PGLA2088_LOCUS25774</name>
</gene>
<organism evidence="1 2">
    <name type="scientific">Polarella glacialis</name>
    <name type="common">Dinoflagellate</name>
    <dbReference type="NCBI Taxonomy" id="89957"/>
    <lineage>
        <taxon>Eukaryota</taxon>
        <taxon>Sar</taxon>
        <taxon>Alveolata</taxon>
        <taxon>Dinophyceae</taxon>
        <taxon>Suessiales</taxon>
        <taxon>Suessiaceae</taxon>
        <taxon>Polarella</taxon>
    </lineage>
</organism>
<dbReference type="Proteomes" id="UP000626109">
    <property type="component" value="Unassembled WGS sequence"/>
</dbReference>
<dbReference type="AlphaFoldDB" id="A0A813JYG5"/>
<name>A0A813JYG5_POLGL</name>
<comment type="caution">
    <text evidence="1">The sequence shown here is derived from an EMBL/GenBank/DDBJ whole genome shotgun (WGS) entry which is preliminary data.</text>
</comment>
<reference evidence="1" key="1">
    <citation type="submission" date="2021-02" db="EMBL/GenBank/DDBJ databases">
        <authorList>
            <person name="Dougan E. K."/>
            <person name="Rhodes N."/>
            <person name="Thang M."/>
            <person name="Chan C."/>
        </authorList>
    </citation>
    <scope>NUCLEOTIDE SEQUENCE</scope>
</reference>
<sequence length="89" mass="9750">DLLGDALSFWARSLDLEEAAAAGGGSQERPLAARLRTWLEELNSSPSSKKLPQRLWKSVQKEAWVAVKGWSTGGRPPVVQRLPGRVAKE</sequence>
<evidence type="ECO:0000313" key="1">
    <source>
        <dbReference type="EMBL" id="CAE8688133.1"/>
    </source>
</evidence>
<proteinExistence type="predicted"/>
<evidence type="ECO:0000313" key="2">
    <source>
        <dbReference type="Proteomes" id="UP000626109"/>
    </source>
</evidence>